<protein>
    <submittedName>
        <fullName evidence="4">AAA family ATPase</fullName>
    </submittedName>
</protein>
<dbReference type="SUPFAM" id="SSF52540">
    <property type="entry name" value="P-loop containing nucleoside triphosphate hydrolases"/>
    <property type="match status" value="1"/>
</dbReference>
<keyword evidence="5" id="KW-1185">Reference proteome</keyword>
<dbReference type="InterPro" id="IPR027785">
    <property type="entry name" value="UvrD-like_helicase_C"/>
</dbReference>
<dbReference type="PANTHER" id="PTHR43788">
    <property type="entry name" value="DNA2/NAM7 HELICASE FAMILY MEMBER"/>
    <property type="match status" value="1"/>
</dbReference>
<name>A0ABR7XKL3_9BACT</name>
<dbReference type="CDD" id="cd17933">
    <property type="entry name" value="DEXSc_RecD-like"/>
    <property type="match status" value="1"/>
</dbReference>
<sequence length="1276" mass="148789">MEMSPDEYLQWKETIDWDEYKEYAKNNSFPYSDIKWINAMFDRRPSWKQVKAAKAVVDKIDADQDKQEFDGGYDEIKDSQPTKHLTVRVAWHDNKWNGKICNDPINNIYCNGYHSLLSERIRKRKNAELESGYAGQTIQVIQQEESYTPPCFWSINAFGDQELVISHDNPAEPALTPIREELPPNSVFSWPFAVSFTRDLKEENREGAYPRNLEDVRIPHFQNKLKAEESLVFLYANYDNPVSGEDQEYLVVGVGLLKEKAANTRFNGQEYIFEKKQKHKFPRNKNFPRINWALRYTLDWPKQCVRLPYHEYLEEAEKTKDYSRLDRLKVSISEPELIHNFKYVAMDVDHDACIYLLSKIRQKLLDIRNEGVVPPGDVDKDLKKIDFFLSMVWDKRGYLPGLNSLTKVLLPHLSNKINFDPLIEDLKAEGDDYVAAIGELLNAPYANTEYRRYAGLLDELHRAIKQSLGIDIDQFLQLAMLNLTPRQFEKIKLGRLGNDQPLRDIREICQNPYLLFEEYEPDESVEALDPNTGEQLDFPIELFKIDIAYFPNTQFLDRVAIQQRFENTDARRVRALVIHHLKALESKGHCFDDAKTIEQALKSYPLFYRIEEDYHLPLDFLLRISDNYESVLSEKLEVVEQNDTKYFYLKELYQAEQKISNDVKHLLKLEPIEEDFPNLADYIEGSCSILKGDIQEFEEELFRDERQRLYKNILSKRLYVLTGSPGSGKSHELLKIISYLQSKNEKCLVLAPTGKAALRLSTDDKFKGVQALTIDKYIHRHRKSPSSREDYNNIIIDEMSMVDLLKFRDLLKTLNFNKPSFKRLILVGDPNQLPPIGFGKVFADLRDYLNQEKEFADHLIELEVNCRQTLETEIIEFSKIFSDYNQLPIEIEQKVALGGEVSKEGSFQVCYWTSEEKLKKQMLNRLEQLRKKEGDSEPANSVLNRLLGINGERKVDGFQILSPYRTGVAGSGKINTFFQQDLRSGESFVQNNKLAFKRTDKVIQICNRYAGKELALSNGSLGLVEEKGIYFPERGSEAVSFYDGLLKQEELELAYCITVHKSQGSGFDHVFVVIPERLSLLSKELLYTALTRSKETLTIFVQGKPTENFEDTLFERIRTRSYSAVRKTSLFSLPFWDFSLEPEKGVFVKSRVEYIIYNVLKQFREDVEGFEFFYEKAPLINGQQLKMKTDFTINTPSGHTFYWEHLGLLGSKYYERKWRYKREKYKEAGIDNLLTTDETRGINEAKVRVIVENMLSNALRTEDKYQTYSSHHYYLR</sequence>
<evidence type="ECO:0000313" key="5">
    <source>
        <dbReference type="Proteomes" id="UP000625551"/>
    </source>
</evidence>
<evidence type="ECO:0000256" key="2">
    <source>
        <dbReference type="ARBA" id="ARBA00022840"/>
    </source>
</evidence>
<dbReference type="RefSeq" id="WP_191184966.1">
    <property type="nucleotide sequence ID" value="NZ_JACXAJ010000011.1"/>
</dbReference>
<dbReference type="InterPro" id="IPR027417">
    <property type="entry name" value="P-loop_NTPase"/>
</dbReference>
<accession>A0ABR7XKL3</accession>
<evidence type="ECO:0000256" key="1">
    <source>
        <dbReference type="ARBA" id="ARBA00022741"/>
    </source>
</evidence>
<dbReference type="Pfam" id="PF13538">
    <property type="entry name" value="UvrD_C_2"/>
    <property type="match status" value="1"/>
</dbReference>
<dbReference type="Pfam" id="PF13245">
    <property type="entry name" value="AAA_19"/>
    <property type="match status" value="1"/>
</dbReference>
<comment type="caution">
    <text evidence="4">The sequence shown here is derived from an EMBL/GenBank/DDBJ whole genome shotgun (WGS) entry which is preliminary data.</text>
</comment>
<dbReference type="CDD" id="cd18809">
    <property type="entry name" value="SF1_C_RecD"/>
    <property type="match status" value="1"/>
</dbReference>
<dbReference type="InterPro" id="IPR050534">
    <property type="entry name" value="Coronavir_polyprotein_1ab"/>
</dbReference>
<organism evidence="4 5">
    <name type="scientific">Pontibacter aquaedesilientis</name>
    <dbReference type="NCBI Taxonomy" id="2766980"/>
    <lineage>
        <taxon>Bacteria</taxon>
        <taxon>Pseudomonadati</taxon>
        <taxon>Bacteroidota</taxon>
        <taxon>Cytophagia</taxon>
        <taxon>Cytophagales</taxon>
        <taxon>Hymenobacteraceae</taxon>
        <taxon>Pontibacter</taxon>
    </lineage>
</organism>
<dbReference type="EMBL" id="JACXAJ010000011">
    <property type="protein sequence ID" value="MBD1398834.1"/>
    <property type="molecule type" value="Genomic_DNA"/>
</dbReference>
<dbReference type="Gene3D" id="2.30.30.940">
    <property type="match status" value="1"/>
</dbReference>
<dbReference type="Gene3D" id="3.40.50.300">
    <property type="entry name" value="P-loop containing nucleotide triphosphate hydrolases"/>
    <property type="match status" value="2"/>
</dbReference>
<reference evidence="4 5" key="1">
    <citation type="submission" date="2020-09" db="EMBL/GenBank/DDBJ databases">
        <title>Genome sequencing and assembly of Pontibacter sp.</title>
        <authorList>
            <person name="Chhetri G."/>
        </authorList>
    </citation>
    <scope>NUCLEOTIDE SEQUENCE [LARGE SCALE GENOMIC DNA]</scope>
    <source>
        <strain evidence="4 5">JH31</strain>
    </source>
</reference>
<dbReference type="PANTHER" id="PTHR43788:SF6">
    <property type="entry name" value="DNA HELICASE B"/>
    <property type="match status" value="1"/>
</dbReference>
<evidence type="ECO:0000313" key="4">
    <source>
        <dbReference type="EMBL" id="MBD1398834.1"/>
    </source>
</evidence>
<evidence type="ECO:0000259" key="3">
    <source>
        <dbReference type="Pfam" id="PF13538"/>
    </source>
</evidence>
<keyword evidence="2" id="KW-0067">ATP-binding</keyword>
<proteinExistence type="predicted"/>
<keyword evidence="1" id="KW-0547">Nucleotide-binding</keyword>
<feature type="domain" description="UvrD-like helicase C-terminal" evidence="3">
    <location>
        <begin position="1053"/>
        <end position="1099"/>
    </location>
</feature>
<gene>
    <name evidence="4" type="ORF">H9Q13_16805</name>
</gene>
<dbReference type="Proteomes" id="UP000625551">
    <property type="component" value="Unassembled WGS sequence"/>
</dbReference>